<sequence>MRYSVRTFLLFVTVVAVLFGILARRATVQQHAVKRISDFGGAVGFGNGYTARLSEVDNTLSKNLMHCVTSTMISRTDYHSLSADLKSLSHLEKITIHGEGTVQAAEIQIDFPAQEILDVNEILLELIKEDGPLRLE</sequence>
<accession>A0A5B9PC14</accession>
<reference evidence="1 2" key="1">
    <citation type="submission" date="2019-08" db="EMBL/GenBank/DDBJ databases">
        <title>Deep-cultivation of Planctomycetes and their phenomic and genomic characterization uncovers novel biology.</title>
        <authorList>
            <person name="Wiegand S."/>
            <person name="Jogler M."/>
            <person name="Boedeker C."/>
            <person name="Pinto D."/>
            <person name="Vollmers J."/>
            <person name="Rivas-Marin E."/>
            <person name="Kohn T."/>
            <person name="Peeters S.H."/>
            <person name="Heuer A."/>
            <person name="Rast P."/>
            <person name="Oberbeckmann S."/>
            <person name="Bunk B."/>
            <person name="Jeske O."/>
            <person name="Meyerdierks A."/>
            <person name="Storesund J.E."/>
            <person name="Kallscheuer N."/>
            <person name="Luecker S."/>
            <person name="Lage O.M."/>
            <person name="Pohl T."/>
            <person name="Merkel B.J."/>
            <person name="Hornburger P."/>
            <person name="Mueller R.-W."/>
            <person name="Bruemmer F."/>
            <person name="Labrenz M."/>
            <person name="Spormann A.M."/>
            <person name="Op den Camp H."/>
            <person name="Overmann J."/>
            <person name="Amann R."/>
            <person name="Jetten M.S.M."/>
            <person name="Mascher T."/>
            <person name="Medema M.H."/>
            <person name="Devos D.P."/>
            <person name="Kaster A.-K."/>
            <person name="Ovreas L."/>
            <person name="Rohde M."/>
            <person name="Galperin M.Y."/>
            <person name="Jogler C."/>
        </authorList>
    </citation>
    <scope>NUCLEOTIDE SEQUENCE [LARGE SCALE GENOMIC DNA]</scope>
    <source>
        <strain evidence="1 2">FC18</strain>
    </source>
</reference>
<dbReference type="Proteomes" id="UP000322214">
    <property type="component" value="Chromosome"/>
</dbReference>
<evidence type="ECO:0000313" key="1">
    <source>
        <dbReference type="EMBL" id="QEG22715.1"/>
    </source>
</evidence>
<name>A0A5B9PC14_9BACT</name>
<proteinExistence type="predicted"/>
<dbReference type="EMBL" id="CP042912">
    <property type="protein sequence ID" value="QEG22715.1"/>
    <property type="molecule type" value="Genomic_DNA"/>
</dbReference>
<dbReference type="RefSeq" id="WP_148618840.1">
    <property type="nucleotide sequence ID" value="NZ_CP042912.1"/>
</dbReference>
<evidence type="ECO:0000313" key="2">
    <source>
        <dbReference type="Proteomes" id="UP000322214"/>
    </source>
</evidence>
<dbReference type="STRING" id="980251.GCA_001642875_04691"/>
<protein>
    <submittedName>
        <fullName evidence="1">Uncharacterized protein</fullName>
    </submittedName>
</protein>
<keyword evidence="2" id="KW-1185">Reference proteome</keyword>
<dbReference type="KEGG" id="mff:MFFC18_25980"/>
<dbReference type="AlphaFoldDB" id="A0A5B9PC14"/>
<organism evidence="1 2">
    <name type="scientific">Mariniblastus fucicola</name>
    <dbReference type="NCBI Taxonomy" id="980251"/>
    <lineage>
        <taxon>Bacteria</taxon>
        <taxon>Pseudomonadati</taxon>
        <taxon>Planctomycetota</taxon>
        <taxon>Planctomycetia</taxon>
        <taxon>Pirellulales</taxon>
        <taxon>Pirellulaceae</taxon>
        <taxon>Mariniblastus</taxon>
    </lineage>
</organism>
<gene>
    <name evidence="1" type="ORF">MFFC18_25980</name>
</gene>